<reference evidence="1 2" key="1">
    <citation type="submission" date="2015-02" db="EMBL/GenBank/DDBJ databases">
        <title>Draft genome of a novel marine cyanobacterium (Chroococcales) isolated from South Atlantic Ocean.</title>
        <authorList>
            <person name="Rigonato J."/>
            <person name="Alvarenga D.O."/>
            <person name="Branco L.H."/>
            <person name="Varani A.M."/>
            <person name="Brandini F.P."/>
            <person name="Fiore M.F."/>
        </authorList>
    </citation>
    <scope>NUCLEOTIDE SEQUENCE [LARGE SCALE GENOMIC DNA]</scope>
    <source>
        <strain evidence="1 2">CENA595</strain>
    </source>
</reference>
<dbReference type="SUPFAM" id="SSF51197">
    <property type="entry name" value="Clavaminate synthase-like"/>
    <property type="match status" value="1"/>
</dbReference>
<dbReference type="GO" id="GO:0005506">
    <property type="term" value="F:iron ion binding"/>
    <property type="evidence" value="ECO:0007669"/>
    <property type="project" value="UniProtKB-ARBA"/>
</dbReference>
<dbReference type="Proteomes" id="UP000032452">
    <property type="component" value="Unassembled WGS sequence"/>
</dbReference>
<proteinExistence type="predicted"/>
<dbReference type="AlphaFoldDB" id="A0A0D8ZWI9"/>
<gene>
    <name evidence="1" type="ORF">UH38_03590</name>
</gene>
<dbReference type="RefSeq" id="WP_045053245.1">
    <property type="nucleotide sequence ID" value="NZ_CAWMDP010000059.1"/>
</dbReference>
<evidence type="ECO:0008006" key="3">
    <source>
        <dbReference type="Google" id="ProtNLM"/>
    </source>
</evidence>
<organism evidence="1 2">
    <name type="scientific">Aliterella atlantica CENA595</name>
    <dbReference type="NCBI Taxonomy" id="1618023"/>
    <lineage>
        <taxon>Bacteria</taxon>
        <taxon>Bacillati</taxon>
        <taxon>Cyanobacteriota</taxon>
        <taxon>Cyanophyceae</taxon>
        <taxon>Chroococcidiopsidales</taxon>
        <taxon>Aliterellaceae</taxon>
        <taxon>Aliterella</taxon>
    </lineage>
</organism>
<dbReference type="Pfam" id="PF05721">
    <property type="entry name" value="PhyH"/>
    <property type="match status" value="1"/>
</dbReference>
<dbReference type="EMBL" id="JYON01000002">
    <property type="protein sequence ID" value="KJH73148.1"/>
    <property type="molecule type" value="Genomic_DNA"/>
</dbReference>
<evidence type="ECO:0000313" key="2">
    <source>
        <dbReference type="Proteomes" id="UP000032452"/>
    </source>
</evidence>
<dbReference type="Gene3D" id="2.60.120.620">
    <property type="entry name" value="q2cbj1_9rhob like domain"/>
    <property type="match status" value="1"/>
</dbReference>
<comment type="caution">
    <text evidence="1">The sequence shown here is derived from an EMBL/GenBank/DDBJ whole genome shotgun (WGS) entry which is preliminary data.</text>
</comment>
<dbReference type="OrthoDB" id="547161at2"/>
<dbReference type="PANTHER" id="PTHR20883:SF48">
    <property type="entry name" value="ECTOINE DIOXYGENASE"/>
    <property type="match status" value="1"/>
</dbReference>
<dbReference type="PANTHER" id="PTHR20883">
    <property type="entry name" value="PHYTANOYL-COA DIOXYGENASE DOMAIN CONTAINING 1"/>
    <property type="match status" value="1"/>
</dbReference>
<dbReference type="InterPro" id="IPR008775">
    <property type="entry name" value="Phytyl_CoA_dOase-like"/>
</dbReference>
<sequence>MEPKNYYQENGYIVFRNLIPIDLIDRLLELYTKKIVLSRYPFFRQSTNQYEVNRLNEFGYVEQSFLDIHDYEKFPEFSNIAKEIYCGDSIQDALRQITGSHSFNLMQTMLFDANTETQPHQDWWYLDTVPNGHLVGSWIALEDIDERAGRFYVVPKSVENPDFHSDTPNLSHSEWLQRIKAYVDSNRDDIKAPELKKGDVLFWSSKTVHGALPTQDTRCSRKSLTGHYIPSEYKFGNLFTTKDYIAYQTYKGVSFYRNQPDYSLTNVVKTKIKNFAYDSPALLKIMRQVQAGLGNINAKEVSK</sequence>
<dbReference type="GO" id="GO:0016706">
    <property type="term" value="F:2-oxoglutarate-dependent dioxygenase activity"/>
    <property type="evidence" value="ECO:0007669"/>
    <property type="project" value="UniProtKB-ARBA"/>
</dbReference>
<evidence type="ECO:0000313" key="1">
    <source>
        <dbReference type="EMBL" id="KJH73148.1"/>
    </source>
</evidence>
<accession>A0A0D8ZWI9</accession>
<dbReference type="STRING" id="1618023.UH38_03590"/>
<dbReference type="PATRIC" id="fig|1618023.3.peg.5206"/>
<protein>
    <recommendedName>
        <fullName evidence="3">Phytanoyl-CoA dioxygenase</fullName>
    </recommendedName>
</protein>
<name>A0A0D8ZWI9_9CYAN</name>
<keyword evidence="2" id="KW-1185">Reference proteome</keyword>